<evidence type="ECO:0000256" key="3">
    <source>
        <dbReference type="ARBA" id="ARBA00022448"/>
    </source>
</evidence>
<organism evidence="9 10">
    <name type="scientific">Neodothiora populina</name>
    <dbReference type="NCBI Taxonomy" id="2781224"/>
    <lineage>
        <taxon>Eukaryota</taxon>
        <taxon>Fungi</taxon>
        <taxon>Dikarya</taxon>
        <taxon>Ascomycota</taxon>
        <taxon>Pezizomycotina</taxon>
        <taxon>Dothideomycetes</taxon>
        <taxon>Dothideomycetidae</taxon>
        <taxon>Dothideales</taxon>
        <taxon>Dothioraceae</taxon>
        <taxon>Neodothiora</taxon>
    </lineage>
</organism>
<dbReference type="PANTHER" id="PTHR31806">
    <property type="entry name" value="PURINE-CYTOSINE PERMEASE FCY2-RELATED"/>
    <property type="match status" value="1"/>
</dbReference>
<accession>A0ABR3PA47</accession>
<dbReference type="GeneID" id="95977058"/>
<evidence type="ECO:0000313" key="10">
    <source>
        <dbReference type="Proteomes" id="UP001562354"/>
    </source>
</evidence>
<gene>
    <name evidence="9" type="ORF">AAFC00_003357</name>
</gene>
<evidence type="ECO:0000313" key="9">
    <source>
        <dbReference type="EMBL" id="KAL1303047.1"/>
    </source>
</evidence>
<feature type="transmembrane region" description="Helical" evidence="8">
    <location>
        <begin position="120"/>
        <end position="143"/>
    </location>
</feature>
<comment type="subcellular location">
    <subcellularLocation>
        <location evidence="1">Membrane</location>
        <topology evidence="1">Multi-pass membrane protein</topology>
    </subcellularLocation>
</comment>
<reference evidence="9 10" key="1">
    <citation type="submission" date="2024-07" db="EMBL/GenBank/DDBJ databases">
        <title>Draft sequence of the Neodothiora populina.</title>
        <authorList>
            <person name="Drown D.D."/>
            <person name="Schuette U.S."/>
            <person name="Buechlein A.B."/>
            <person name="Rusch D.R."/>
            <person name="Winton L.W."/>
            <person name="Adams G.A."/>
        </authorList>
    </citation>
    <scope>NUCLEOTIDE SEQUENCE [LARGE SCALE GENOMIC DNA]</scope>
    <source>
        <strain evidence="9 10">CPC 39397</strain>
    </source>
</reference>
<feature type="transmembrane region" description="Helical" evidence="8">
    <location>
        <begin position="462"/>
        <end position="481"/>
    </location>
</feature>
<evidence type="ECO:0000256" key="1">
    <source>
        <dbReference type="ARBA" id="ARBA00004141"/>
    </source>
</evidence>
<evidence type="ECO:0008006" key="11">
    <source>
        <dbReference type="Google" id="ProtNLM"/>
    </source>
</evidence>
<dbReference type="PANTHER" id="PTHR31806:SF7">
    <property type="entry name" value="TRANSPORTER, PUTATIVE (AFU_ORTHOLOGUE AFUA_2G04690)-RELATED"/>
    <property type="match status" value="1"/>
</dbReference>
<sequence>MSAQLKALNLGVDNQKQPVVIEHEPPFASSSEYTSLEIGTVDEHNRNVFSRTLSKGRALEAWMDRKMGVERDAIQRVPEDQRKPPRLWNIMFLWFSMLFSPTLLSIGTLGPIFGLSVKDASIIMVFAAALGSIIPSFTAILSPHTGLRQIAVSRFAFGIWGAKVCGLLNIITNIGFAIVNCIIAGQLISAVSEDTVPIAAGIIIVAVLGFIISLFGFAVIHHWESVAWIWILVLLCVEWGQSARYFTPTPNLSMVTGIDNSGAALSFFATMFGTCAAWCSMAGDYYVHYPTKIDKRLVFGLTWIGLMVPSIVVGLLGVFYGGIIMSNEAMSNVYNEGGIGALMIATMRPSGWAKFAGVCYALSFLANLVGIFYSSSLSIQIWGKYWMAVPRFFWNLLLAAITLGAAWGGRYVLEEILNNFLALLGYWTISFGSILAIEHFYIRPKIGGYDLDGWQDPKKLPLGFAGLGTLVVSFGCSFIGMNQTWYAGPCAKLIGAYGGDVGDYFVLVITLVLYPVLRTLEVKYSGR</sequence>
<protein>
    <recommendedName>
        <fullName evidence="11">Purine-cytosine permease</fullName>
    </recommendedName>
</protein>
<dbReference type="PIRSF" id="PIRSF002744">
    <property type="entry name" value="Pur-cyt_permease"/>
    <property type="match status" value="1"/>
</dbReference>
<keyword evidence="4 8" id="KW-0812">Transmembrane</keyword>
<feature type="transmembrane region" description="Helical" evidence="8">
    <location>
        <begin position="352"/>
        <end position="373"/>
    </location>
</feature>
<comment type="similarity">
    <text evidence="2 7">Belongs to the purine-cytosine permease (2.A.39) family.</text>
</comment>
<keyword evidence="5 8" id="KW-1133">Transmembrane helix</keyword>
<dbReference type="InterPro" id="IPR001248">
    <property type="entry name" value="Pur-cyt_permease"/>
</dbReference>
<feature type="transmembrane region" description="Helical" evidence="8">
    <location>
        <begin position="267"/>
        <end position="287"/>
    </location>
</feature>
<evidence type="ECO:0000256" key="2">
    <source>
        <dbReference type="ARBA" id="ARBA00008974"/>
    </source>
</evidence>
<name>A0ABR3PA47_9PEZI</name>
<evidence type="ECO:0000256" key="8">
    <source>
        <dbReference type="SAM" id="Phobius"/>
    </source>
</evidence>
<keyword evidence="10" id="KW-1185">Reference proteome</keyword>
<dbReference type="EMBL" id="JBFMKM010000012">
    <property type="protein sequence ID" value="KAL1303047.1"/>
    <property type="molecule type" value="Genomic_DNA"/>
</dbReference>
<keyword evidence="6 7" id="KW-0472">Membrane</keyword>
<dbReference type="Gene3D" id="1.10.4160.10">
    <property type="entry name" value="Hydantoin permease"/>
    <property type="match status" value="1"/>
</dbReference>
<dbReference type="Proteomes" id="UP001562354">
    <property type="component" value="Unassembled WGS sequence"/>
</dbReference>
<evidence type="ECO:0000256" key="7">
    <source>
        <dbReference type="PIRNR" id="PIRNR002744"/>
    </source>
</evidence>
<evidence type="ECO:0000256" key="5">
    <source>
        <dbReference type="ARBA" id="ARBA00022989"/>
    </source>
</evidence>
<feature type="transmembrane region" description="Helical" evidence="8">
    <location>
        <begin position="299"/>
        <end position="323"/>
    </location>
</feature>
<evidence type="ECO:0000256" key="4">
    <source>
        <dbReference type="ARBA" id="ARBA00022692"/>
    </source>
</evidence>
<dbReference type="Pfam" id="PF02133">
    <property type="entry name" value="Transp_cyt_pur"/>
    <property type="match status" value="1"/>
</dbReference>
<evidence type="ECO:0000256" key="6">
    <source>
        <dbReference type="ARBA" id="ARBA00023136"/>
    </source>
</evidence>
<dbReference type="RefSeq" id="XP_069199322.1">
    <property type="nucleotide sequence ID" value="XM_069342817.1"/>
</dbReference>
<dbReference type="InterPro" id="IPR026030">
    <property type="entry name" value="Pur-cyt_permease_Fcy2/21/22"/>
</dbReference>
<proteinExistence type="inferred from homology"/>
<feature type="transmembrane region" description="Helical" evidence="8">
    <location>
        <begin position="385"/>
        <end position="408"/>
    </location>
</feature>
<feature type="transmembrane region" description="Helical" evidence="8">
    <location>
        <begin position="420"/>
        <end position="441"/>
    </location>
</feature>
<feature type="transmembrane region" description="Helical" evidence="8">
    <location>
        <begin position="501"/>
        <end position="517"/>
    </location>
</feature>
<keyword evidence="3 7" id="KW-0813">Transport</keyword>
<feature type="transmembrane region" description="Helical" evidence="8">
    <location>
        <begin position="92"/>
        <end position="114"/>
    </location>
</feature>
<comment type="caution">
    <text evidence="9">The sequence shown here is derived from an EMBL/GenBank/DDBJ whole genome shotgun (WGS) entry which is preliminary data.</text>
</comment>
<feature type="transmembrane region" description="Helical" evidence="8">
    <location>
        <begin position="164"/>
        <end position="192"/>
    </location>
</feature>
<feature type="transmembrane region" description="Helical" evidence="8">
    <location>
        <begin position="198"/>
        <end position="220"/>
    </location>
</feature>